<dbReference type="AlphaFoldDB" id="A0A9N7VU47"/>
<reference evidence="2" key="1">
    <citation type="submission" date="2020-03" db="EMBL/GenBank/DDBJ databases">
        <authorList>
            <person name="Weist P."/>
        </authorList>
    </citation>
    <scope>NUCLEOTIDE SEQUENCE</scope>
</reference>
<protein>
    <submittedName>
        <fullName evidence="2">Uncharacterized protein</fullName>
    </submittedName>
</protein>
<evidence type="ECO:0000313" key="2">
    <source>
        <dbReference type="EMBL" id="CAB1455735.1"/>
    </source>
</evidence>
<dbReference type="EMBL" id="CADEAL010004269">
    <property type="protein sequence ID" value="CAB1455735.1"/>
    <property type="molecule type" value="Genomic_DNA"/>
</dbReference>
<keyword evidence="3" id="KW-1185">Reference proteome</keyword>
<evidence type="ECO:0000313" key="3">
    <source>
        <dbReference type="Proteomes" id="UP001153269"/>
    </source>
</evidence>
<organism evidence="2 3">
    <name type="scientific">Pleuronectes platessa</name>
    <name type="common">European plaice</name>
    <dbReference type="NCBI Taxonomy" id="8262"/>
    <lineage>
        <taxon>Eukaryota</taxon>
        <taxon>Metazoa</taxon>
        <taxon>Chordata</taxon>
        <taxon>Craniata</taxon>
        <taxon>Vertebrata</taxon>
        <taxon>Euteleostomi</taxon>
        <taxon>Actinopterygii</taxon>
        <taxon>Neopterygii</taxon>
        <taxon>Teleostei</taxon>
        <taxon>Neoteleostei</taxon>
        <taxon>Acanthomorphata</taxon>
        <taxon>Carangaria</taxon>
        <taxon>Pleuronectiformes</taxon>
        <taxon>Pleuronectoidei</taxon>
        <taxon>Pleuronectidae</taxon>
        <taxon>Pleuronectes</taxon>
    </lineage>
</organism>
<proteinExistence type="predicted"/>
<evidence type="ECO:0000256" key="1">
    <source>
        <dbReference type="SAM" id="Coils"/>
    </source>
</evidence>
<name>A0A9N7VU47_PLEPL</name>
<gene>
    <name evidence="2" type="ORF">PLEPLA_LOCUS43516</name>
</gene>
<comment type="caution">
    <text evidence="2">The sequence shown here is derived from an EMBL/GenBank/DDBJ whole genome shotgun (WGS) entry which is preliminary data.</text>
</comment>
<accession>A0A9N7VU47</accession>
<dbReference type="Proteomes" id="UP001153269">
    <property type="component" value="Unassembled WGS sequence"/>
</dbReference>
<keyword evidence="1" id="KW-0175">Coiled coil</keyword>
<feature type="coiled-coil region" evidence="1">
    <location>
        <begin position="187"/>
        <end position="267"/>
    </location>
</feature>
<sequence length="331" mass="38788">MSMRRFFRTQRDEDFSQIQYLTAKCTRLAHDKGILDREFLVSRERERRLQNDLEAATARLFHQEQLNVELRMRQDHLSGRIHQQQDLVHSLQQRVVLLVEESCRDVELLRQVGSDLLCLQSSEVKLGGLVEELNREAQHKAAVAEGLREELHGETRRRAALTEGLQAELHSKTLELEEQRDVNTTLREELEHRSRAHQKEVGELQQENEGSLRKLQETAEQFEWLCEQQRSWMSCVKRFKQSLMEERDALLQQVNKLQKKIKKLTSRSRGVRPTRSLRCPLLDTESREGSVTLWDADEGTDLESQEEKSHTLYEELFNQEGSPIHGHQKPP</sequence>